<dbReference type="InterPro" id="IPR013154">
    <property type="entry name" value="ADH-like_N"/>
</dbReference>
<evidence type="ECO:0000313" key="4">
    <source>
        <dbReference type="EMBL" id="TDD21588.1"/>
    </source>
</evidence>
<reference evidence="4 5" key="1">
    <citation type="submission" date="2019-03" db="EMBL/GenBank/DDBJ databases">
        <title>Draft genome sequences of novel Actinobacteria.</title>
        <authorList>
            <person name="Sahin N."/>
            <person name="Ay H."/>
            <person name="Saygin H."/>
        </authorList>
    </citation>
    <scope>NUCLEOTIDE SEQUENCE [LARGE SCALE GENOMIC DNA]</scope>
    <source>
        <strain evidence="4 5">KC712</strain>
    </source>
</reference>
<keyword evidence="2" id="KW-0560">Oxidoreductase</keyword>
<dbReference type="GO" id="GO:0016651">
    <property type="term" value="F:oxidoreductase activity, acting on NAD(P)H"/>
    <property type="evidence" value="ECO:0007669"/>
    <property type="project" value="TreeGrafter"/>
</dbReference>
<evidence type="ECO:0000256" key="2">
    <source>
        <dbReference type="ARBA" id="ARBA00023002"/>
    </source>
</evidence>
<organism evidence="4 5">
    <name type="scientific">Nonomuraea diastatica</name>
    <dbReference type="NCBI Taxonomy" id="1848329"/>
    <lineage>
        <taxon>Bacteria</taxon>
        <taxon>Bacillati</taxon>
        <taxon>Actinomycetota</taxon>
        <taxon>Actinomycetes</taxon>
        <taxon>Streptosporangiales</taxon>
        <taxon>Streptosporangiaceae</taxon>
        <taxon>Nonomuraea</taxon>
    </lineage>
</organism>
<gene>
    <name evidence="4" type="ORF">E1294_14180</name>
</gene>
<name>A0A4R4WVD2_9ACTN</name>
<accession>A0A4R4WVD2</accession>
<feature type="domain" description="Enoyl reductase (ER)" evidence="3">
    <location>
        <begin position="16"/>
        <end position="337"/>
    </location>
</feature>
<dbReference type="Proteomes" id="UP000294543">
    <property type="component" value="Unassembled WGS sequence"/>
</dbReference>
<evidence type="ECO:0000259" key="3">
    <source>
        <dbReference type="SMART" id="SM00829"/>
    </source>
</evidence>
<dbReference type="InterPro" id="IPR020843">
    <property type="entry name" value="ER"/>
</dbReference>
<dbReference type="SUPFAM" id="SSF50129">
    <property type="entry name" value="GroES-like"/>
    <property type="match status" value="1"/>
</dbReference>
<sequence>MSEPIKHGRIVVRHFGDAAALRRADTAAPAPGPGQARIRVLAAGVGRTDVMAREGEYLFQRRRPFTPGYELVGEVIDHHADAVPPWLVPGARVAACLPRMGGYTECANLPVHLLAPIPDGLDTLAAAALPLDYLTALSLLDRHGRARPGDTVLVHGATGGVGDALCQLGTHRRLAMYGTASERSLHRLRGYDIVPIDYRQEDVARVVRARHPEGVRIVYDHLGGPSLRAGHRLLAPGGTLVSYAFAARPGHVLADTVRGALHNRLLNLLPGKRTAICSLPREITADPSRHRKLLTHLFELALKQDIRPRIGACFPLAQAAEAHRALERRQVAGKIILTMS</sequence>
<dbReference type="Gene3D" id="3.90.180.10">
    <property type="entry name" value="Medium-chain alcohol dehydrogenases, catalytic domain"/>
    <property type="match status" value="1"/>
</dbReference>
<proteinExistence type="predicted"/>
<dbReference type="OrthoDB" id="2665481at2"/>
<evidence type="ECO:0000256" key="1">
    <source>
        <dbReference type="ARBA" id="ARBA00022857"/>
    </source>
</evidence>
<dbReference type="Pfam" id="PF13602">
    <property type="entry name" value="ADH_zinc_N_2"/>
    <property type="match status" value="1"/>
</dbReference>
<keyword evidence="5" id="KW-1185">Reference proteome</keyword>
<dbReference type="Pfam" id="PF08240">
    <property type="entry name" value="ADH_N"/>
    <property type="match status" value="1"/>
</dbReference>
<protein>
    <submittedName>
        <fullName evidence="4">Oxidoreductase</fullName>
    </submittedName>
</protein>
<evidence type="ECO:0000313" key="5">
    <source>
        <dbReference type="Proteomes" id="UP000294543"/>
    </source>
</evidence>
<comment type="caution">
    <text evidence="4">The sequence shown here is derived from an EMBL/GenBank/DDBJ whole genome shotgun (WGS) entry which is preliminary data.</text>
</comment>
<dbReference type="SMART" id="SM00829">
    <property type="entry name" value="PKS_ER"/>
    <property type="match status" value="1"/>
</dbReference>
<dbReference type="EMBL" id="SMKP01000033">
    <property type="protein sequence ID" value="TDD21588.1"/>
    <property type="molecule type" value="Genomic_DNA"/>
</dbReference>
<dbReference type="SUPFAM" id="SSF51735">
    <property type="entry name" value="NAD(P)-binding Rossmann-fold domains"/>
    <property type="match status" value="1"/>
</dbReference>
<dbReference type="InterPro" id="IPR011032">
    <property type="entry name" value="GroES-like_sf"/>
</dbReference>
<dbReference type="PANTHER" id="PTHR48106">
    <property type="entry name" value="QUINONE OXIDOREDUCTASE PIG3-RELATED"/>
    <property type="match status" value="1"/>
</dbReference>
<dbReference type="Gene3D" id="3.40.50.720">
    <property type="entry name" value="NAD(P)-binding Rossmann-like Domain"/>
    <property type="match status" value="1"/>
</dbReference>
<dbReference type="InterPro" id="IPR036291">
    <property type="entry name" value="NAD(P)-bd_dom_sf"/>
</dbReference>
<keyword evidence="1" id="KW-0521">NADP</keyword>
<dbReference type="AlphaFoldDB" id="A0A4R4WVD2"/>
<dbReference type="GO" id="GO:0070402">
    <property type="term" value="F:NADPH binding"/>
    <property type="evidence" value="ECO:0007669"/>
    <property type="project" value="TreeGrafter"/>
</dbReference>
<dbReference type="RefSeq" id="WP_132508634.1">
    <property type="nucleotide sequence ID" value="NZ_SMKP01000033.1"/>
</dbReference>